<feature type="compositionally biased region" description="Polar residues" evidence="1">
    <location>
        <begin position="64"/>
        <end position="84"/>
    </location>
</feature>
<proteinExistence type="predicted"/>
<gene>
    <name evidence="2" type="ORF">IV203_024118</name>
</gene>
<feature type="region of interest" description="Disordered" evidence="1">
    <location>
        <begin position="59"/>
        <end position="107"/>
    </location>
</feature>
<keyword evidence="3" id="KW-1185">Reference proteome</keyword>
<feature type="region of interest" description="Disordered" evidence="1">
    <location>
        <begin position="240"/>
        <end position="279"/>
    </location>
</feature>
<evidence type="ECO:0000313" key="2">
    <source>
        <dbReference type="EMBL" id="KAG7340575.1"/>
    </source>
</evidence>
<accession>A0A9K3KCB4</accession>
<reference evidence="2" key="2">
    <citation type="submission" date="2021-04" db="EMBL/GenBank/DDBJ databases">
        <authorList>
            <person name="Podell S."/>
        </authorList>
    </citation>
    <scope>NUCLEOTIDE SEQUENCE</scope>
    <source>
        <strain evidence="2">Hildebrandi</strain>
    </source>
</reference>
<feature type="compositionally biased region" description="Acidic residues" evidence="1">
    <location>
        <begin position="240"/>
        <end position="250"/>
    </location>
</feature>
<dbReference type="Proteomes" id="UP000693970">
    <property type="component" value="Unassembled WGS sequence"/>
</dbReference>
<protein>
    <submittedName>
        <fullName evidence="2">Uncharacterized protein</fullName>
    </submittedName>
</protein>
<dbReference type="PANTHER" id="PTHR36978">
    <property type="entry name" value="P-LOOP CONTAINING NUCLEOTIDE TRIPHOSPHATE HYDROLASE"/>
    <property type="match status" value="1"/>
</dbReference>
<organism evidence="2 3">
    <name type="scientific">Nitzschia inconspicua</name>
    <dbReference type="NCBI Taxonomy" id="303405"/>
    <lineage>
        <taxon>Eukaryota</taxon>
        <taxon>Sar</taxon>
        <taxon>Stramenopiles</taxon>
        <taxon>Ochrophyta</taxon>
        <taxon>Bacillariophyta</taxon>
        <taxon>Bacillariophyceae</taxon>
        <taxon>Bacillariophycidae</taxon>
        <taxon>Bacillariales</taxon>
        <taxon>Bacillariaceae</taxon>
        <taxon>Nitzschia</taxon>
    </lineage>
</organism>
<dbReference type="EMBL" id="JAGRRH010000027">
    <property type="protein sequence ID" value="KAG7340575.1"/>
    <property type="molecule type" value="Genomic_DNA"/>
</dbReference>
<name>A0A9K3KCB4_9STRA</name>
<feature type="compositionally biased region" description="Low complexity" evidence="1">
    <location>
        <begin position="98"/>
        <end position="107"/>
    </location>
</feature>
<comment type="caution">
    <text evidence="2">The sequence shown here is derived from an EMBL/GenBank/DDBJ whole genome shotgun (WGS) entry which is preliminary data.</text>
</comment>
<evidence type="ECO:0000313" key="3">
    <source>
        <dbReference type="Proteomes" id="UP000693970"/>
    </source>
</evidence>
<evidence type="ECO:0000256" key="1">
    <source>
        <dbReference type="SAM" id="MobiDB-lite"/>
    </source>
</evidence>
<feature type="compositionally biased region" description="Low complexity" evidence="1">
    <location>
        <begin position="251"/>
        <end position="272"/>
    </location>
</feature>
<reference evidence="2" key="1">
    <citation type="journal article" date="2021" name="Sci. Rep.">
        <title>Diploid genomic architecture of Nitzschia inconspicua, an elite biomass production diatom.</title>
        <authorList>
            <person name="Oliver A."/>
            <person name="Podell S."/>
            <person name="Pinowska A."/>
            <person name="Traller J.C."/>
            <person name="Smith S.R."/>
            <person name="McClure R."/>
            <person name="Beliaev A."/>
            <person name="Bohutskyi P."/>
            <person name="Hill E.A."/>
            <person name="Rabines A."/>
            <person name="Zheng H."/>
            <person name="Allen L.Z."/>
            <person name="Kuo A."/>
            <person name="Grigoriev I.V."/>
            <person name="Allen A.E."/>
            <person name="Hazlebeck D."/>
            <person name="Allen E.E."/>
        </authorList>
    </citation>
    <scope>NUCLEOTIDE SEQUENCE</scope>
    <source>
        <strain evidence="2">Hildebrandi</strain>
    </source>
</reference>
<sequence>MPSMNSSRIVVFHEWRLKLVGMLWVLVIVYPFLQVHHLSMTVVPNNDVLDTPIRTSPKRGTLHLHNNPSYNTSSVTAETSTTRSIHPKTFPIPTKSQTPTTTTTTTTTNHNNMTYEIFYAPSNVQKYGSPVIPVEERDWLEAKRKQWPPQHIPTRLPLPIFVLNMPKSGTQSIFDYFASCHYHRAPGKHWTAHYWVRRFHSKVGQCLADNVWNDRPIAQGCGEAKLAGYAIYTDSGLMWNDDDDNDEEEQTSNTTSNSNNNSSSKKTNNNKTNNKEKKRSLMTRRKCFFPGVHGLENIAKYYPTATILHFPRTATEWVESSSHWNHLLTRYDTFCGGFPEVLSSRSSSSDSSHHPTMVIKGDYTPKQPATTESEWVTWYEAYAQRIRDFARQHPTLTYVESPLEDMNGTAALLERLTGIPSSCYGRSHVNKKRRNKTKPEKSKQ</sequence>
<dbReference type="OrthoDB" id="47942at2759"/>
<dbReference type="PANTHER" id="PTHR36978:SF4">
    <property type="entry name" value="P-LOOP CONTAINING NUCLEOSIDE TRIPHOSPHATE HYDROLASE PROTEIN"/>
    <property type="match status" value="1"/>
</dbReference>
<feature type="region of interest" description="Disordered" evidence="1">
    <location>
        <begin position="344"/>
        <end position="365"/>
    </location>
</feature>
<feature type="region of interest" description="Disordered" evidence="1">
    <location>
        <begin position="424"/>
        <end position="444"/>
    </location>
</feature>
<dbReference type="AlphaFoldDB" id="A0A9K3KCB4"/>